<proteinExistence type="predicted"/>
<protein>
    <submittedName>
        <fullName evidence="1">Uncharacterized protein</fullName>
    </submittedName>
</protein>
<evidence type="ECO:0000313" key="1">
    <source>
        <dbReference type="EMBL" id="SIP74149.1"/>
    </source>
</evidence>
<sequence length="42" mass="4883">MPTKSVDTKSNIRLSNFERNWQLLTNGCVHKYYLLAKSAQLI</sequence>
<organism evidence="1 2">
    <name type="scientific">Xenorhabdus innexi</name>
    <dbReference type="NCBI Taxonomy" id="290109"/>
    <lineage>
        <taxon>Bacteria</taxon>
        <taxon>Pseudomonadati</taxon>
        <taxon>Pseudomonadota</taxon>
        <taxon>Gammaproteobacteria</taxon>
        <taxon>Enterobacterales</taxon>
        <taxon>Morganellaceae</taxon>
        <taxon>Xenorhabdus</taxon>
    </lineage>
</organism>
<evidence type="ECO:0000313" key="2">
    <source>
        <dbReference type="Proteomes" id="UP000196435"/>
    </source>
</evidence>
<dbReference type="AlphaFoldDB" id="A0A1N6MZF6"/>
<name>A0A1N6MZF6_9GAMM</name>
<accession>A0A1N6MZF6</accession>
<gene>
    <name evidence="1" type="ORF">XIS1_530007</name>
</gene>
<reference evidence="2" key="1">
    <citation type="submission" date="2016-12" db="EMBL/GenBank/DDBJ databases">
        <authorList>
            <person name="Gaudriault S."/>
        </authorList>
    </citation>
    <scope>NUCLEOTIDE SEQUENCE [LARGE SCALE GENOMIC DNA]</scope>
    <source>
        <strain evidence="2">HGB1681 (deposited as PTA-6826 in the American Type Culture Collection)</strain>
    </source>
</reference>
<dbReference type="EMBL" id="FTLG01000196">
    <property type="protein sequence ID" value="SIP74149.1"/>
    <property type="molecule type" value="Genomic_DNA"/>
</dbReference>
<dbReference type="Proteomes" id="UP000196435">
    <property type="component" value="Unassembled WGS sequence"/>
</dbReference>